<gene>
    <name evidence="1" type="ORF">GYA55_02305</name>
</gene>
<evidence type="ECO:0000313" key="1">
    <source>
        <dbReference type="EMBL" id="NMC61981.1"/>
    </source>
</evidence>
<organism evidence="1 2">
    <name type="scientific">SAR324 cluster bacterium</name>
    <dbReference type="NCBI Taxonomy" id="2024889"/>
    <lineage>
        <taxon>Bacteria</taxon>
        <taxon>Deltaproteobacteria</taxon>
        <taxon>SAR324 cluster</taxon>
    </lineage>
</organism>
<dbReference type="EMBL" id="JAAZON010000093">
    <property type="protein sequence ID" value="NMC61981.1"/>
    <property type="molecule type" value="Genomic_DNA"/>
</dbReference>
<comment type="caution">
    <text evidence="1">The sequence shown here is derived from an EMBL/GenBank/DDBJ whole genome shotgun (WGS) entry which is preliminary data.</text>
</comment>
<dbReference type="Proteomes" id="UP000524246">
    <property type="component" value="Unassembled WGS sequence"/>
</dbReference>
<sequence length="97" mass="11281">MDAKVPKRLSESHLNQLNVLRVLSTDMQEEVPRHYHLHEIADLSGLKDEKETQRYLFILEGQKLVAPCPKGDFTSRVWHITNEGLWAMKNIKQAMVQ</sequence>
<name>A0A7X9FPR3_9DELT</name>
<dbReference type="AlphaFoldDB" id="A0A7X9FPR3"/>
<proteinExistence type="predicted"/>
<protein>
    <submittedName>
        <fullName evidence="1">Uncharacterized protein</fullName>
    </submittedName>
</protein>
<reference evidence="1 2" key="1">
    <citation type="journal article" date="2020" name="Biotechnol. Biofuels">
        <title>New insights from the biogas microbiome by comprehensive genome-resolved metagenomics of nearly 1600 species originating from multiple anaerobic digesters.</title>
        <authorList>
            <person name="Campanaro S."/>
            <person name="Treu L."/>
            <person name="Rodriguez-R L.M."/>
            <person name="Kovalovszki A."/>
            <person name="Ziels R.M."/>
            <person name="Maus I."/>
            <person name="Zhu X."/>
            <person name="Kougias P.G."/>
            <person name="Basile A."/>
            <person name="Luo G."/>
            <person name="Schluter A."/>
            <person name="Konstantinidis K.T."/>
            <person name="Angelidaki I."/>
        </authorList>
    </citation>
    <scope>NUCLEOTIDE SEQUENCE [LARGE SCALE GENOMIC DNA]</scope>
    <source>
        <strain evidence="1">AS27yjCOA_65</strain>
    </source>
</reference>
<accession>A0A7X9FPR3</accession>
<evidence type="ECO:0000313" key="2">
    <source>
        <dbReference type="Proteomes" id="UP000524246"/>
    </source>
</evidence>